<dbReference type="EMBL" id="UYJE01008863">
    <property type="protein sequence ID" value="VDI68012.1"/>
    <property type="molecule type" value="Genomic_DNA"/>
</dbReference>
<gene>
    <name evidence="4" type="ORF">MGAL_10B090055</name>
</gene>
<dbReference type="InterPro" id="IPR000315">
    <property type="entry name" value="Znf_B-box"/>
</dbReference>
<reference evidence="4" key="1">
    <citation type="submission" date="2018-11" db="EMBL/GenBank/DDBJ databases">
        <authorList>
            <person name="Alioto T."/>
            <person name="Alioto T."/>
        </authorList>
    </citation>
    <scope>NUCLEOTIDE SEQUENCE</scope>
</reference>
<keyword evidence="2" id="KW-0175">Coiled coil</keyword>
<keyword evidence="1" id="KW-0479">Metal-binding</keyword>
<evidence type="ECO:0000256" key="2">
    <source>
        <dbReference type="SAM" id="Coils"/>
    </source>
</evidence>
<sequence length="806" mass="94465">MDICDICHQKRSIKQCENCTSKLCKTCIIIHQKQKPCLTLKSRSNNEYKYENIPWCSRHKKIISGYCTNCCTVVCKVCITEENHSVIGQYQTVQNIKGELQSMAKDLDIKTKELEQYTKLCNEREVKLNSVRTEIEIEKDKWTDQIQIIKQSLISIIEDEMKEIQFSYQEKHSLLTKAKSCLALIPYEKTSLRAISTWLQLRGAIDEFDQISHRLLMSPMVVFHAGYKNTVDLSKQFGFLAVDQVTDEKVPTPNNEIDDLVSRFGAVKIETNQNDQNETQNSVNLPSEMQECGRSMINILYNLVCDADRTDLHKDEKLLLTKNTDKDINQLGQQAKCIFEHVLTLRKACVEKDIEIKRLSLQYLNWTNEENANERAAKAEYDARIQAKLDRITIFENEMDSVELKIKNLETEKETLVKDMASLDVKYYENIKKVRQQHQVTLEAKKIEITKLKKRIDEEKEKHTDLTKQILSLNDKIKLKDQEIHNLKIDNMNIQSRFSAYVDPIQRQLQEKQDIENRLKTLLKEKDKQIAMLQKEKENITSLQQEKNEKIAAMRKEKEELQTRLSSIAGDKLTKGNPAITDLGDPNRPMKIGEKYGELYDNEWTDAMECIDEVMEYYPTMIKKEVEEIVIRHLYRLLMCCYRQCVYLSKEQLTNIGKTISTVLYLDRESNDDDQTACPCYKEIALTRRLNAHKTVKYFLDNQILDEKMVLHEWEYEHRNEKLITSLLKTSFFKQCLHLCWFIAIQDPMMHLDEDVHEGTGFDKNIYKEFVQSGNTVRYIVWPALFLHKNGPLLYKGVVQAYWQQK</sequence>
<comment type="caution">
    <text evidence="4">The sequence shown here is derived from an EMBL/GenBank/DDBJ whole genome shotgun (WGS) entry which is preliminary data.</text>
</comment>
<proteinExistence type="predicted"/>
<dbReference type="CDD" id="cd19757">
    <property type="entry name" value="Bbox1"/>
    <property type="match status" value="1"/>
</dbReference>
<dbReference type="GO" id="GO:0008270">
    <property type="term" value="F:zinc ion binding"/>
    <property type="evidence" value="ECO:0007669"/>
    <property type="project" value="UniProtKB-KW"/>
</dbReference>
<keyword evidence="1" id="KW-0862">Zinc</keyword>
<evidence type="ECO:0000313" key="5">
    <source>
        <dbReference type="Proteomes" id="UP000596742"/>
    </source>
</evidence>
<feature type="coiled-coil region" evidence="2">
    <location>
        <begin position="505"/>
        <end position="571"/>
    </location>
</feature>
<dbReference type="PROSITE" id="PS50119">
    <property type="entry name" value="ZF_BBOX"/>
    <property type="match status" value="1"/>
</dbReference>
<dbReference type="OrthoDB" id="6148910at2759"/>
<dbReference type="Proteomes" id="UP000596742">
    <property type="component" value="Unassembled WGS sequence"/>
</dbReference>
<name>A0A8B6GRS7_MYTGA</name>
<evidence type="ECO:0000259" key="3">
    <source>
        <dbReference type="PROSITE" id="PS50119"/>
    </source>
</evidence>
<keyword evidence="1" id="KW-0863">Zinc-finger</keyword>
<dbReference type="SUPFAM" id="SSF57845">
    <property type="entry name" value="B-box zinc-binding domain"/>
    <property type="match status" value="1"/>
</dbReference>
<evidence type="ECO:0000256" key="1">
    <source>
        <dbReference type="PROSITE-ProRule" id="PRU00024"/>
    </source>
</evidence>
<evidence type="ECO:0000313" key="4">
    <source>
        <dbReference type="EMBL" id="VDI68012.1"/>
    </source>
</evidence>
<dbReference type="AlphaFoldDB" id="A0A8B6GRS7"/>
<protein>
    <recommendedName>
        <fullName evidence="3">B box-type domain-containing protein</fullName>
    </recommendedName>
</protein>
<organism evidence="4 5">
    <name type="scientific">Mytilus galloprovincialis</name>
    <name type="common">Mediterranean mussel</name>
    <dbReference type="NCBI Taxonomy" id="29158"/>
    <lineage>
        <taxon>Eukaryota</taxon>
        <taxon>Metazoa</taxon>
        <taxon>Spiralia</taxon>
        <taxon>Lophotrochozoa</taxon>
        <taxon>Mollusca</taxon>
        <taxon>Bivalvia</taxon>
        <taxon>Autobranchia</taxon>
        <taxon>Pteriomorphia</taxon>
        <taxon>Mytilida</taxon>
        <taxon>Mytiloidea</taxon>
        <taxon>Mytilidae</taxon>
        <taxon>Mytilinae</taxon>
        <taxon>Mytilus</taxon>
    </lineage>
</organism>
<accession>A0A8B6GRS7</accession>
<keyword evidence="5" id="KW-1185">Reference proteome</keyword>
<dbReference type="CDD" id="cd19756">
    <property type="entry name" value="Bbox2"/>
    <property type="match status" value="1"/>
</dbReference>
<feature type="domain" description="B box-type" evidence="3">
    <location>
        <begin position="51"/>
        <end position="95"/>
    </location>
</feature>
<dbReference type="Gene3D" id="3.30.160.60">
    <property type="entry name" value="Classic Zinc Finger"/>
    <property type="match status" value="1"/>
</dbReference>
<feature type="coiled-coil region" evidence="2">
    <location>
        <begin position="392"/>
        <end position="476"/>
    </location>
</feature>
<dbReference type="InterPro" id="IPR031981">
    <property type="entry name" value="MIEAP_C"/>
</dbReference>
<dbReference type="Pfam" id="PF16026">
    <property type="entry name" value="MIEAP"/>
    <property type="match status" value="1"/>
</dbReference>